<dbReference type="Pfam" id="PF00533">
    <property type="entry name" value="BRCT"/>
    <property type="match status" value="1"/>
</dbReference>
<dbReference type="InterPro" id="IPR001357">
    <property type="entry name" value="BRCT_dom"/>
</dbReference>
<evidence type="ECO:0000259" key="5">
    <source>
        <dbReference type="PROSITE" id="PS50172"/>
    </source>
</evidence>
<dbReference type="PROSITE" id="PS50172">
    <property type="entry name" value="BRCT"/>
    <property type="match status" value="1"/>
</dbReference>
<feature type="domain" description="BRCT" evidence="5">
    <location>
        <begin position="194"/>
        <end position="240"/>
    </location>
</feature>
<dbReference type="Gene3D" id="6.20.10.30">
    <property type="match status" value="1"/>
</dbReference>
<dbReference type="Pfam" id="PF03119">
    <property type="entry name" value="DNA_ligase_ZBD"/>
    <property type="match status" value="1"/>
</dbReference>
<dbReference type="EMBL" id="AEDY01000120">
    <property type="protein sequence ID" value="EFO53491.1"/>
    <property type="molecule type" value="Genomic_DNA"/>
</dbReference>
<keyword evidence="4" id="KW-0234">DNA repair</keyword>
<evidence type="ECO:0000256" key="3">
    <source>
        <dbReference type="ARBA" id="ARBA00022833"/>
    </source>
</evidence>
<dbReference type="GO" id="GO:0003911">
    <property type="term" value="F:DNA ligase (NAD+) activity"/>
    <property type="evidence" value="ECO:0007669"/>
    <property type="project" value="UniProtKB-EC"/>
</dbReference>
<dbReference type="Gene3D" id="3.40.50.10190">
    <property type="entry name" value="BRCT domain"/>
    <property type="match status" value="1"/>
</dbReference>
<dbReference type="EC" id="6.5.1.2" evidence="6"/>
<dbReference type="InterPro" id="IPR041663">
    <property type="entry name" value="DisA/LigA_HHH"/>
</dbReference>
<dbReference type="SMART" id="SM00278">
    <property type="entry name" value="HhH1"/>
    <property type="match status" value="2"/>
</dbReference>
<proteinExistence type="predicted"/>
<organism evidence="6">
    <name type="scientific">Streptococcus infantis SK1302</name>
    <dbReference type="NCBI Taxonomy" id="871237"/>
    <lineage>
        <taxon>Bacteria</taxon>
        <taxon>Bacillati</taxon>
        <taxon>Bacillota</taxon>
        <taxon>Bacilli</taxon>
        <taxon>Lactobacillales</taxon>
        <taxon>Streptococcaceae</taxon>
        <taxon>Streptococcus</taxon>
    </lineage>
</organism>
<dbReference type="InterPro" id="IPR003583">
    <property type="entry name" value="Hlx-hairpin-Hlx_DNA-bd_motif"/>
</dbReference>
<dbReference type="InterPro" id="IPR004149">
    <property type="entry name" value="Znf_DNAligase_C4"/>
</dbReference>
<evidence type="ECO:0000256" key="1">
    <source>
        <dbReference type="ARBA" id="ARBA00022723"/>
    </source>
</evidence>
<dbReference type="Pfam" id="PF12826">
    <property type="entry name" value="HHH_2"/>
    <property type="match status" value="1"/>
</dbReference>
<dbReference type="Gene3D" id="1.10.150.20">
    <property type="entry name" value="5' to 3' exonuclease, C-terminal subdomain"/>
    <property type="match status" value="2"/>
</dbReference>
<reference evidence="6" key="1">
    <citation type="submission" date="2010-09" db="EMBL/GenBank/DDBJ databases">
        <authorList>
            <person name="Daugherty S.C."/>
            <person name="Kilian M."/>
            <person name="Tettelin H."/>
        </authorList>
    </citation>
    <scope>NUCLEOTIDE SEQUENCE [LARGE SCALE GENOMIC DNA]</scope>
    <source>
        <strain evidence="6">SK1302</strain>
    </source>
</reference>
<dbReference type="InterPro" id="IPR010994">
    <property type="entry name" value="RuvA_2-like"/>
</dbReference>
<keyword evidence="1" id="KW-0479">Metal-binding</keyword>
<name>A0ABP2J6W4_9STRE</name>
<evidence type="ECO:0000313" key="6">
    <source>
        <dbReference type="EMBL" id="EFO53491.1"/>
    </source>
</evidence>
<protein>
    <submittedName>
        <fullName evidence="6">DNA ligase</fullName>
        <ecNumber evidence="6">6.5.1.2</ecNumber>
    </submittedName>
</protein>
<keyword evidence="3" id="KW-0862">Zinc</keyword>
<dbReference type="SUPFAM" id="SSF52113">
    <property type="entry name" value="BRCT domain"/>
    <property type="match status" value="1"/>
</dbReference>
<gene>
    <name evidence="6" type="ORF">SIN_1797</name>
</gene>
<dbReference type="SUPFAM" id="SSF47781">
    <property type="entry name" value="RuvA domain 2-like"/>
    <property type="match status" value="1"/>
</dbReference>
<dbReference type="InterPro" id="IPR036420">
    <property type="entry name" value="BRCT_dom_sf"/>
</dbReference>
<keyword evidence="6" id="KW-0436">Ligase</keyword>
<evidence type="ECO:0000256" key="2">
    <source>
        <dbReference type="ARBA" id="ARBA00022763"/>
    </source>
</evidence>
<dbReference type="CDD" id="cd17748">
    <property type="entry name" value="BRCT_DNA_ligase_like"/>
    <property type="match status" value="1"/>
</dbReference>
<keyword evidence="2" id="KW-0227">DNA damage</keyword>
<sequence>MSEEKLDIPTNCPSCDSKLLHFEDEVALRCINPRCPAQIKEGLTHFASRDAMNISGLGPSIVKKLFAADLVKDVADIYHLTVEDLLLLDGIKEKSAQKLYQAIQASKENSAEKLLFGLGIRHVGSKASQLLLQNFHSIESLAQANPEEIASIESLGSVIAQSLQTYFATEGSEILLRELKESGVNLDYKGQTVAANAALSGLTVVLTGKLERLNRSEAKNKLESLGAKVTGSVSKKQTLL</sequence>
<dbReference type="Pfam" id="PF14520">
    <property type="entry name" value="HHH_5"/>
    <property type="match status" value="1"/>
</dbReference>
<comment type="caution">
    <text evidence="6">The sequence shown here is derived from an EMBL/GenBank/DDBJ whole genome shotgun (WGS) entry which is preliminary data.</text>
</comment>
<evidence type="ECO:0000256" key="4">
    <source>
        <dbReference type="ARBA" id="ARBA00023204"/>
    </source>
</evidence>
<accession>A0ABP2J6W4</accession>